<organism evidence="2 3">
    <name type="scientific">[Torrubiella] hemipterigena</name>
    <dbReference type="NCBI Taxonomy" id="1531966"/>
    <lineage>
        <taxon>Eukaryota</taxon>
        <taxon>Fungi</taxon>
        <taxon>Dikarya</taxon>
        <taxon>Ascomycota</taxon>
        <taxon>Pezizomycotina</taxon>
        <taxon>Sordariomycetes</taxon>
        <taxon>Hypocreomycetidae</taxon>
        <taxon>Hypocreales</taxon>
        <taxon>Clavicipitaceae</taxon>
        <taxon>Clavicipitaceae incertae sedis</taxon>
        <taxon>'Torrubiella' clade</taxon>
    </lineage>
</organism>
<sequence length="138" mass="15584">MSTPPTSTSSHNTNMLSVAPSEPQHHYRVPYLPPPTSSPLYRQTMPHRVSISEPKEMPSSVTQALEVARESADGASDPTICKILDNAVEGIWGKINAKPNDYVMTRDEFAVFNYYQRDFRGNKIAVDAKKRYWDNLRA</sequence>
<feature type="region of interest" description="Disordered" evidence="1">
    <location>
        <begin position="1"/>
        <end position="42"/>
    </location>
</feature>
<evidence type="ECO:0008006" key="4">
    <source>
        <dbReference type="Google" id="ProtNLM"/>
    </source>
</evidence>
<proteinExistence type="predicted"/>
<feature type="compositionally biased region" description="Low complexity" evidence="1">
    <location>
        <begin position="1"/>
        <end position="14"/>
    </location>
</feature>
<dbReference type="EMBL" id="CDHN01000001">
    <property type="protein sequence ID" value="CEJ80216.1"/>
    <property type="molecule type" value="Genomic_DNA"/>
</dbReference>
<name>A0A0A1SQD8_9HYPO</name>
<protein>
    <recommendedName>
        <fullName evidence="4">Peptide-N4-(N-acetyl-beta-glucosaminyl)asparagine amidase A</fullName>
    </recommendedName>
</protein>
<dbReference type="AlphaFoldDB" id="A0A0A1SQD8"/>
<reference evidence="2 3" key="1">
    <citation type="journal article" date="2015" name="Genome Announc.">
        <title>Draft Genome Sequence and Gene Annotation of the Entomopathogenic Fungus Verticillium hemipterigenum.</title>
        <authorList>
            <person name="Horn F."/>
            <person name="Habel A."/>
            <person name="Scharf D.H."/>
            <person name="Dworschak J."/>
            <person name="Brakhage A.A."/>
            <person name="Guthke R."/>
            <person name="Hertweck C."/>
            <person name="Linde J."/>
        </authorList>
    </citation>
    <scope>NUCLEOTIDE SEQUENCE [LARGE SCALE GENOMIC DNA]</scope>
</reference>
<dbReference type="Proteomes" id="UP000039046">
    <property type="component" value="Unassembled WGS sequence"/>
</dbReference>
<evidence type="ECO:0000256" key="1">
    <source>
        <dbReference type="SAM" id="MobiDB-lite"/>
    </source>
</evidence>
<evidence type="ECO:0000313" key="3">
    <source>
        <dbReference type="Proteomes" id="UP000039046"/>
    </source>
</evidence>
<accession>A0A0A1SQD8</accession>
<gene>
    <name evidence="2" type="ORF">VHEMI00413</name>
</gene>
<keyword evidence="3" id="KW-1185">Reference proteome</keyword>
<dbReference type="OrthoDB" id="5302289at2759"/>
<dbReference type="HOGENOM" id="CLU_145544_0_0_1"/>
<evidence type="ECO:0000313" key="2">
    <source>
        <dbReference type="EMBL" id="CEJ80216.1"/>
    </source>
</evidence>